<name>A0A6I3KNL0_9NOCA</name>
<reference evidence="4 5" key="1">
    <citation type="submission" date="2019-11" db="EMBL/GenBank/DDBJ databases">
        <title>Nocardia sp. nov. CT2-14 isolated from soil.</title>
        <authorList>
            <person name="Kanchanasin P."/>
            <person name="Tanasupawat S."/>
            <person name="Yuki M."/>
            <person name="Kudo T."/>
        </authorList>
    </citation>
    <scope>NUCLEOTIDE SEQUENCE [LARGE SCALE GENOMIC DNA]</scope>
    <source>
        <strain evidence="4 5">CT2-14</strain>
    </source>
</reference>
<feature type="domain" description="DUF7373" evidence="3">
    <location>
        <begin position="282"/>
        <end position="433"/>
    </location>
</feature>
<organism evidence="4 5">
    <name type="scientific">Nocardia aurantiaca</name>
    <dbReference type="NCBI Taxonomy" id="2675850"/>
    <lineage>
        <taxon>Bacteria</taxon>
        <taxon>Bacillati</taxon>
        <taxon>Actinomycetota</taxon>
        <taxon>Actinomycetes</taxon>
        <taxon>Mycobacteriales</taxon>
        <taxon>Nocardiaceae</taxon>
        <taxon>Nocardia</taxon>
    </lineage>
</organism>
<dbReference type="Pfam" id="PF24092">
    <property type="entry name" value="DUF7373_C"/>
    <property type="match status" value="1"/>
</dbReference>
<feature type="signal peptide" evidence="1">
    <location>
        <begin position="1"/>
        <end position="30"/>
    </location>
</feature>
<dbReference type="InterPro" id="IPR056463">
    <property type="entry name" value="DUF7373_C"/>
</dbReference>
<evidence type="ECO:0000313" key="4">
    <source>
        <dbReference type="EMBL" id="MTE11582.1"/>
    </source>
</evidence>
<evidence type="ECO:0000256" key="1">
    <source>
        <dbReference type="SAM" id="SignalP"/>
    </source>
</evidence>
<evidence type="ECO:0000259" key="3">
    <source>
        <dbReference type="Pfam" id="PF24092"/>
    </source>
</evidence>
<accession>A0A6I3KNL0</accession>
<feature type="domain" description="DUF7373" evidence="2">
    <location>
        <begin position="66"/>
        <end position="276"/>
    </location>
</feature>
<proteinExistence type="predicted"/>
<keyword evidence="1" id="KW-0732">Signal</keyword>
<dbReference type="Proteomes" id="UP000432464">
    <property type="component" value="Unassembled WGS sequence"/>
</dbReference>
<keyword evidence="5" id="KW-1185">Reference proteome</keyword>
<feature type="chain" id="PRO_5039496459" evidence="1">
    <location>
        <begin position="31"/>
        <end position="436"/>
    </location>
</feature>
<gene>
    <name evidence="4" type="ORF">GLP40_02100</name>
</gene>
<dbReference type="RefSeq" id="WP_154786075.1">
    <property type="nucleotide sequence ID" value="NZ_WMBB01000001.1"/>
</dbReference>
<dbReference type="InterPro" id="IPR055797">
    <property type="entry name" value="DUF7373"/>
</dbReference>
<comment type="caution">
    <text evidence="4">The sequence shown here is derived from an EMBL/GenBank/DDBJ whole genome shotgun (WGS) entry which is preliminary data.</text>
</comment>
<dbReference type="PROSITE" id="PS51257">
    <property type="entry name" value="PROKAR_LIPOPROTEIN"/>
    <property type="match status" value="1"/>
</dbReference>
<protein>
    <submittedName>
        <fullName evidence="4">Uncharacterized protein</fullName>
    </submittedName>
</protein>
<evidence type="ECO:0000259" key="2">
    <source>
        <dbReference type="Pfam" id="PF24088"/>
    </source>
</evidence>
<dbReference type="Pfam" id="PF24088">
    <property type="entry name" value="DUF7373"/>
    <property type="match status" value="1"/>
</dbReference>
<evidence type="ECO:0000313" key="5">
    <source>
        <dbReference type="Proteomes" id="UP000432464"/>
    </source>
</evidence>
<dbReference type="EMBL" id="WMBB01000001">
    <property type="protein sequence ID" value="MTE11582.1"/>
    <property type="molecule type" value="Genomic_DNA"/>
</dbReference>
<sequence length="436" mass="46507">MKRLGARRGCGRTVLGAVSVVVAVTVPALAGCASEVSGTAAAAEVDVRQLPIGNYPTDPLDVRMTYRHSSGEGYAMAIARLADNMVIGADVDPSFSHNLLSKSLASASSTYAMLADPVRTVLEASDMVYGYSTASSTKPLDKSSGFSLSGNFQPFGGVDVDPTASSFNLTVIQFPDQQSAQTAGRDMEAADFNVASDQNVHVTLTGNPAAVAHWRPGVPSLAAVLTDGPYVVDLFVQQPTADLDGLRGLADKILAAQLPMLDRAPALSAKKIYRLDYDPDDMLRRTLHPSSLINPNPDTEITHTARGYLHYVDDQTTWKPLLDNNGVDRVSEADEGSILFRARDPKSAAALWTAITALTPTPAEAPAKVPDVACADNHDAAANDSNKDYNAWNAADKYICTVRYDRYVARVASNQLIDAQQKAAAQYALLANSQYL</sequence>
<dbReference type="AlphaFoldDB" id="A0A6I3KNL0"/>